<dbReference type="EMBL" id="CP099582">
    <property type="protein sequence ID" value="USS41019.1"/>
    <property type="molecule type" value="Genomic_DNA"/>
</dbReference>
<organism evidence="1 2">
    <name type="scientific">Thermococcus aggregans</name>
    <dbReference type="NCBI Taxonomy" id="110163"/>
    <lineage>
        <taxon>Archaea</taxon>
        <taxon>Methanobacteriati</taxon>
        <taxon>Methanobacteriota</taxon>
        <taxon>Thermococci</taxon>
        <taxon>Thermococcales</taxon>
        <taxon>Thermococcaceae</taxon>
        <taxon>Thermococcus</taxon>
    </lineage>
</organism>
<gene>
    <name evidence="1" type="ORF">NF865_02020</name>
</gene>
<reference evidence="1" key="1">
    <citation type="journal article" date="1998" name="Int. J. Syst. Bacteriol. 48 Pt">
        <title>Thermococcus guaymasensis sp. nov. and Thermococcus aggregans sp. nov., two novel thermophilic archaea isolated from the Guaymas Basin hydrothermal vent site.</title>
        <authorList>
            <person name="Canganella F."/>
            <person name="Jones W.J."/>
            <person name="Gambacorta A."/>
            <person name="Antranikian G."/>
        </authorList>
    </citation>
    <scope>NUCLEOTIDE SEQUENCE</scope>
    <source>
        <strain evidence="1">TY</strain>
    </source>
</reference>
<sequence>MEVLKAGKKKPSTKRTVHVSVRAPENVIKAINLLVDLGLFKDKSDFINYALQETVRKYLSSIKLEITPELIDKYFELLEKASPRLSEEEILKVLGDVLNERRTEKETQEGSG</sequence>
<evidence type="ECO:0000313" key="1">
    <source>
        <dbReference type="EMBL" id="USS41019.1"/>
    </source>
</evidence>
<accession>A0A9E7SP32</accession>
<reference evidence="1" key="2">
    <citation type="submission" date="2022-06" db="EMBL/GenBank/DDBJ databases">
        <authorList>
            <person name="Park Y.-J."/>
        </authorList>
    </citation>
    <scope>NUCLEOTIDE SEQUENCE</scope>
    <source>
        <strain evidence="1">TY</strain>
    </source>
</reference>
<evidence type="ECO:0000313" key="2">
    <source>
        <dbReference type="Proteomes" id="UP001055732"/>
    </source>
</evidence>
<protein>
    <submittedName>
        <fullName evidence="1">Uncharacterized protein</fullName>
    </submittedName>
</protein>
<dbReference type="RefSeq" id="WP_253304960.1">
    <property type="nucleotide sequence ID" value="NZ_CP099582.1"/>
</dbReference>
<dbReference type="Proteomes" id="UP001055732">
    <property type="component" value="Chromosome"/>
</dbReference>
<name>A0A9E7SP32_THEAG</name>
<dbReference type="KEGG" id="tagg:NF865_02020"/>
<proteinExistence type="predicted"/>
<dbReference type="AlphaFoldDB" id="A0A9E7SP32"/>
<keyword evidence="2" id="KW-1185">Reference proteome</keyword>